<evidence type="ECO:0000259" key="8">
    <source>
        <dbReference type="PROSITE" id="PS50801"/>
    </source>
</evidence>
<dbReference type="Pfam" id="PF04960">
    <property type="entry name" value="Glutaminase"/>
    <property type="match status" value="1"/>
</dbReference>
<dbReference type="PROSITE" id="PS00888">
    <property type="entry name" value="CNMP_BINDING_1"/>
    <property type="match status" value="1"/>
</dbReference>
<feature type="binding site" evidence="6">
    <location>
        <position position="267"/>
    </location>
    <ligand>
        <name>substrate</name>
    </ligand>
</feature>
<dbReference type="CDD" id="cd00038">
    <property type="entry name" value="CAP_ED"/>
    <property type="match status" value="1"/>
</dbReference>
<dbReference type="FunFam" id="3.40.710.10:FF:000005">
    <property type="entry name" value="Glutaminase"/>
    <property type="match status" value="1"/>
</dbReference>
<dbReference type="SUPFAM" id="SSF51206">
    <property type="entry name" value="cAMP-binding domain-like"/>
    <property type="match status" value="1"/>
</dbReference>
<keyword evidence="6" id="KW-0007">Acetylation</keyword>
<dbReference type="Gene3D" id="2.60.120.10">
    <property type="entry name" value="Jelly Rolls"/>
    <property type="match status" value="1"/>
</dbReference>
<evidence type="ECO:0000313" key="9">
    <source>
        <dbReference type="EMBL" id="SLN51209.1"/>
    </source>
</evidence>
<dbReference type="GO" id="GO:0006543">
    <property type="term" value="P:L-glutamine catabolic process"/>
    <property type="evidence" value="ECO:0007669"/>
    <property type="project" value="TreeGrafter"/>
</dbReference>
<feature type="domain" description="Cyclic nucleotide-binding" evidence="7">
    <location>
        <begin position="472"/>
        <end position="592"/>
    </location>
</feature>
<dbReference type="CDD" id="cd07042">
    <property type="entry name" value="STAS_SulP_like_sulfate_transporter"/>
    <property type="match status" value="1"/>
</dbReference>
<feature type="binding site" evidence="6">
    <location>
        <position position="173"/>
    </location>
    <ligand>
        <name>substrate</name>
    </ligand>
</feature>
<dbReference type="GO" id="GO:0006537">
    <property type="term" value="P:glutamate biosynthetic process"/>
    <property type="evidence" value="ECO:0007669"/>
    <property type="project" value="TreeGrafter"/>
</dbReference>
<feature type="binding site" evidence="6">
    <location>
        <position position="197"/>
    </location>
    <ligand>
        <name>substrate</name>
    </ligand>
</feature>
<dbReference type="Proteomes" id="UP000193900">
    <property type="component" value="Unassembled WGS sequence"/>
</dbReference>
<dbReference type="NCBIfam" id="TIGR03814">
    <property type="entry name" value="Gln_ase"/>
    <property type="match status" value="1"/>
</dbReference>
<sequence>MHMPGRFPIPLLPSPITTYLDDLRHRLAAVSGGEVASYIPELGHADPAGLGICIATVDGAIYASGDTEAPFTIQSMSKPFTYGAALGRVGQAELSRRVGVEPTGEAFNSIILDEANNRPFNPMVNAGAIAVASQLTGPDDADQMLSLFSRLAGRPLSVDEAVFGSEKATGHRNRAIAYMMLNSGMIEGDPEAVLDLYFRQCSVTVTTSDMARMAACLANEGRSVTSGEEVYAPWVVRDVLTVMSTCGMYDYAGQWAYDVGIPAKSGVSGGIVAVIPGQAGIAIWSPPLDAVGNSVRGVEACKAISRDFGLHAFGQRAHRGTVLRSSRTGAEARSKRIRSRSEAGWLDTRGDRVLALELQGALYFGSAEAVIRHLSERGRTAAELVLDLSRLTQADAAGLRLMSDAIAAFGGAGQTITLAGIRADGPLSGLLSDAVRTAPDLDRALEAVEDRLLRSHQNGQDDARYALADFDLFAGLAPEEIRVLEDIVRMTSFRPGDRIVAEGEAADTVFMVASGAAEVSIALAAERRRRLASIGPGVSFGEMALVEGGVRTADVTALAPSLCYVFRVDELKALSDSHPRILSEILSNLVRTLAGRLGHANAEIRRLD</sequence>
<comment type="subunit">
    <text evidence="2 6">Homotetramer.</text>
</comment>
<name>A0A1Y5SYG4_9RHOB</name>
<evidence type="ECO:0000256" key="5">
    <source>
        <dbReference type="ARBA" id="ARBA00049534"/>
    </source>
</evidence>
<evidence type="ECO:0000256" key="4">
    <source>
        <dbReference type="ARBA" id="ARBA00022801"/>
    </source>
</evidence>
<dbReference type="GO" id="GO:0004359">
    <property type="term" value="F:glutaminase activity"/>
    <property type="evidence" value="ECO:0007669"/>
    <property type="project" value="UniProtKB-UniRule"/>
</dbReference>
<dbReference type="AlphaFoldDB" id="A0A1Y5SYG4"/>
<proteinExistence type="inferred from homology"/>
<dbReference type="PROSITE" id="PS50042">
    <property type="entry name" value="CNMP_BINDING_3"/>
    <property type="match status" value="1"/>
</dbReference>
<protein>
    <recommendedName>
        <fullName evidence="3 6">Glutaminase</fullName>
        <ecNumber evidence="3 6">3.5.1.2</ecNumber>
    </recommendedName>
</protein>
<dbReference type="EMBL" id="FWFZ01000009">
    <property type="protein sequence ID" value="SLN51209.1"/>
    <property type="molecule type" value="Genomic_DNA"/>
</dbReference>
<dbReference type="SUPFAM" id="SSF52091">
    <property type="entry name" value="SpoIIaa-like"/>
    <property type="match status" value="1"/>
</dbReference>
<reference evidence="9 10" key="1">
    <citation type="submission" date="2017-03" db="EMBL/GenBank/DDBJ databases">
        <authorList>
            <person name="Afonso C.L."/>
            <person name="Miller P.J."/>
            <person name="Scott M.A."/>
            <person name="Spackman E."/>
            <person name="Goraichik I."/>
            <person name="Dimitrov K.M."/>
            <person name="Suarez D.L."/>
            <person name="Swayne D.E."/>
        </authorList>
    </citation>
    <scope>NUCLEOTIDE SEQUENCE [LARGE SCALE GENOMIC DNA]</scope>
    <source>
        <strain evidence="9 10">CECT 7023</strain>
    </source>
</reference>
<dbReference type="InterPro" id="IPR018490">
    <property type="entry name" value="cNMP-bd_dom_sf"/>
</dbReference>
<evidence type="ECO:0000256" key="2">
    <source>
        <dbReference type="ARBA" id="ARBA00011881"/>
    </source>
</evidence>
<feature type="binding site" evidence="6">
    <location>
        <position position="75"/>
    </location>
    <ligand>
        <name>substrate</name>
    </ligand>
</feature>
<dbReference type="InterPro" id="IPR018488">
    <property type="entry name" value="cNMP-bd_CS"/>
</dbReference>
<dbReference type="InterPro" id="IPR002645">
    <property type="entry name" value="STAS_dom"/>
</dbReference>
<feature type="binding site" evidence="6">
    <location>
        <position position="166"/>
    </location>
    <ligand>
        <name>substrate</name>
    </ligand>
</feature>
<comment type="similarity">
    <text evidence="1 6">Belongs to the glutaminase family.</text>
</comment>
<dbReference type="InterPro" id="IPR036513">
    <property type="entry name" value="STAS_dom_sf"/>
</dbReference>
<dbReference type="InterPro" id="IPR014710">
    <property type="entry name" value="RmlC-like_jellyroll"/>
</dbReference>
<feature type="domain" description="STAS" evidence="8">
    <location>
        <begin position="353"/>
        <end position="422"/>
    </location>
</feature>
<dbReference type="InterPro" id="IPR015868">
    <property type="entry name" value="Glutaminase"/>
</dbReference>
<dbReference type="InterPro" id="IPR012338">
    <property type="entry name" value="Beta-lactam/transpept-like"/>
</dbReference>
<dbReference type="Gene3D" id="3.30.750.24">
    <property type="entry name" value="STAS domain"/>
    <property type="match status" value="1"/>
</dbReference>
<organism evidence="9 10">
    <name type="scientific">Roseisalinus antarcticus</name>
    <dbReference type="NCBI Taxonomy" id="254357"/>
    <lineage>
        <taxon>Bacteria</taxon>
        <taxon>Pseudomonadati</taxon>
        <taxon>Pseudomonadota</taxon>
        <taxon>Alphaproteobacteria</taxon>
        <taxon>Rhodobacterales</taxon>
        <taxon>Roseobacteraceae</taxon>
        <taxon>Roseisalinus</taxon>
    </lineage>
</organism>
<comment type="catalytic activity">
    <reaction evidence="5 6">
        <text>L-glutamine + H2O = L-glutamate + NH4(+)</text>
        <dbReference type="Rhea" id="RHEA:15889"/>
        <dbReference type="ChEBI" id="CHEBI:15377"/>
        <dbReference type="ChEBI" id="CHEBI:28938"/>
        <dbReference type="ChEBI" id="CHEBI:29985"/>
        <dbReference type="ChEBI" id="CHEBI:58359"/>
        <dbReference type="EC" id="3.5.1.2"/>
    </reaction>
</comment>
<keyword evidence="4 6" id="KW-0378">Hydrolase</keyword>
<gene>
    <name evidence="9" type="primary">glsA2</name>
    <name evidence="6" type="synonym">glsA</name>
    <name evidence="9" type="ORF">ROA7023_02239</name>
</gene>
<dbReference type="SUPFAM" id="SSF56601">
    <property type="entry name" value="beta-lactamase/transpeptidase-like"/>
    <property type="match status" value="1"/>
</dbReference>
<dbReference type="PANTHER" id="PTHR12544">
    <property type="entry name" value="GLUTAMINASE"/>
    <property type="match status" value="1"/>
</dbReference>
<evidence type="ECO:0000256" key="6">
    <source>
        <dbReference type="HAMAP-Rule" id="MF_00313"/>
    </source>
</evidence>
<keyword evidence="10" id="KW-1185">Reference proteome</keyword>
<dbReference type="PROSITE" id="PS50801">
    <property type="entry name" value="STAS"/>
    <property type="match status" value="1"/>
</dbReference>
<dbReference type="SMART" id="SM00100">
    <property type="entry name" value="cNMP"/>
    <property type="match status" value="1"/>
</dbReference>
<dbReference type="Pfam" id="PF01740">
    <property type="entry name" value="STAS"/>
    <property type="match status" value="1"/>
</dbReference>
<dbReference type="EC" id="3.5.1.2" evidence="3 6"/>
<dbReference type="PROSITE" id="PS00889">
    <property type="entry name" value="CNMP_BINDING_2"/>
    <property type="match status" value="1"/>
</dbReference>
<evidence type="ECO:0000256" key="3">
    <source>
        <dbReference type="ARBA" id="ARBA00012918"/>
    </source>
</evidence>
<dbReference type="InterPro" id="IPR000595">
    <property type="entry name" value="cNMP-bd_dom"/>
</dbReference>
<feature type="binding site" evidence="6">
    <location>
        <position position="125"/>
    </location>
    <ligand>
        <name>substrate</name>
    </ligand>
</feature>
<evidence type="ECO:0000256" key="1">
    <source>
        <dbReference type="ARBA" id="ARBA00011076"/>
    </source>
</evidence>
<dbReference type="PANTHER" id="PTHR12544:SF29">
    <property type="entry name" value="GLUTAMINASE"/>
    <property type="match status" value="1"/>
</dbReference>
<accession>A0A1Y5SYG4</accession>
<dbReference type="Pfam" id="PF00027">
    <property type="entry name" value="cNMP_binding"/>
    <property type="match status" value="1"/>
</dbReference>
<dbReference type="HAMAP" id="MF_00313">
    <property type="entry name" value="Glutaminase"/>
    <property type="match status" value="1"/>
</dbReference>
<evidence type="ECO:0000259" key="7">
    <source>
        <dbReference type="PROSITE" id="PS50042"/>
    </source>
</evidence>
<dbReference type="Gene3D" id="3.40.710.10">
    <property type="entry name" value="DD-peptidase/beta-lactamase superfamily"/>
    <property type="match status" value="1"/>
</dbReference>
<feature type="binding site" evidence="6">
    <location>
        <position position="249"/>
    </location>
    <ligand>
        <name>substrate</name>
    </ligand>
</feature>
<evidence type="ECO:0000313" key="10">
    <source>
        <dbReference type="Proteomes" id="UP000193900"/>
    </source>
</evidence>